<reference evidence="3" key="1">
    <citation type="submission" date="2022-10" db="EMBL/GenBank/DDBJ databases">
        <title>The WGS of Solirubrobacter ginsenosidimutans DSM 21036.</title>
        <authorList>
            <person name="Jiang Z."/>
        </authorList>
    </citation>
    <scope>NUCLEOTIDE SEQUENCE</scope>
    <source>
        <strain evidence="3">DSM 21036</strain>
    </source>
</reference>
<gene>
    <name evidence="3" type="ORF">OM076_06515</name>
</gene>
<feature type="transmembrane region" description="Helical" evidence="2">
    <location>
        <begin position="108"/>
        <end position="131"/>
    </location>
</feature>
<evidence type="ECO:0000256" key="1">
    <source>
        <dbReference type="ARBA" id="ARBA00023125"/>
    </source>
</evidence>
<sequence>MLADLVDDFLVDAPRELRAPLAHVLASDLALRDVAEIDAADVRELVEHLRSAGLSRERADAVVDALRLVFAFAVARGLVRSSPLIGIASAPSSSPSPTTVIVALGEHLVTWTVRAVVAGFVLAAIGLVVALA</sequence>
<dbReference type="RefSeq" id="WP_270038669.1">
    <property type="nucleotide sequence ID" value="NZ_JAPDOD010000003.1"/>
</dbReference>
<keyword evidence="2" id="KW-0812">Transmembrane</keyword>
<dbReference type="EMBL" id="JAPDOD010000003">
    <property type="protein sequence ID" value="MDA0159906.1"/>
    <property type="molecule type" value="Genomic_DNA"/>
</dbReference>
<keyword evidence="1" id="KW-0238">DNA-binding</keyword>
<keyword evidence="2" id="KW-1133">Transmembrane helix</keyword>
<dbReference type="GO" id="GO:0003677">
    <property type="term" value="F:DNA binding"/>
    <property type="evidence" value="ECO:0007669"/>
    <property type="project" value="UniProtKB-KW"/>
</dbReference>
<dbReference type="Proteomes" id="UP001149140">
    <property type="component" value="Unassembled WGS sequence"/>
</dbReference>
<accession>A0A9X3MNL8</accession>
<organism evidence="3 4">
    <name type="scientific">Solirubrobacter ginsenosidimutans</name>
    <dbReference type="NCBI Taxonomy" id="490573"/>
    <lineage>
        <taxon>Bacteria</taxon>
        <taxon>Bacillati</taxon>
        <taxon>Actinomycetota</taxon>
        <taxon>Thermoleophilia</taxon>
        <taxon>Solirubrobacterales</taxon>
        <taxon>Solirubrobacteraceae</taxon>
        <taxon>Solirubrobacter</taxon>
    </lineage>
</organism>
<protein>
    <recommendedName>
        <fullName evidence="5">Integrase</fullName>
    </recommendedName>
</protein>
<name>A0A9X3MNL8_9ACTN</name>
<evidence type="ECO:0000313" key="4">
    <source>
        <dbReference type="Proteomes" id="UP001149140"/>
    </source>
</evidence>
<dbReference type="AlphaFoldDB" id="A0A9X3MNL8"/>
<dbReference type="Gene3D" id="1.10.150.130">
    <property type="match status" value="1"/>
</dbReference>
<proteinExistence type="predicted"/>
<evidence type="ECO:0000313" key="3">
    <source>
        <dbReference type="EMBL" id="MDA0159906.1"/>
    </source>
</evidence>
<dbReference type="SUPFAM" id="SSF56349">
    <property type="entry name" value="DNA breaking-rejoining enzymes"/>
    <property type="match status" value="1"/>
</dbReference>
<evidence type="ECO:0008006" key="5">
    <source>
        <dbReference type="Google" id="ProtNLM"/>
    </source>
</evidence>
<dbReference type="InterPro" id="IPR011010">
    <property type="entry name" value="DNA_brk_join_enz"/>
</dbReference>
<keyword evidence="2" id="KW-0472">Membrane</keyword>
<keyword evidence="4" id="KW-1185">Reference proteome</keyword>
<comment type="caution">
    <text evidence="3">The sequence shown here is derived from an EMBL/GenBank/DDBJ whole genome shotgun (WGS) entry which is preliminary data.</text>
</comment>
<dbReference type="InterPro" id="IPR010998">
    <property type="entry name" value="Integrase_recombinase_N"/>
</dbReference>
<evidence type="ECO:0000256" key="2">
    <source>
        <dbReference type="SAM" id="Phobius"/>
    </source>
</evidence>